<keyword evidence="4" id="KW-1185">Reference proteome</keyword>
<keyword evidence="2" id="KW-0812">Transmembrane</keyword>
<sequence length="433" mass="46826">MNHHQHDQDLTDNDLRAGLTRLAAHAKTHHDPAADAMRRARSLRSRRRATTVVAGLAAIAVALPLGLNLLNPRGDHTRVDSTTTTPTPTQTHGPTPTHTPAPAVTPTAGASPEPTAGPVVPLYAPKELWSDKDFAGLPRGEDPKVPWYADGEIHDGATTTPVDLPDWTPFELVDEGYLANRTENEQWRLQLVGLDGTQKLTARGRAVVSNDGRQIAWATPEGTVNVADAHTGKILHSIHVGKGGPGGFLGKRVLLTVGPETPKSSEVQVWDPRTGQLTAWTDFADVQSTYRGLAAVVPKFAQGPVIDREDCSAVIDTDNGNRELWRVCPKQYGGVSIRGFSPNGRYAVVWIMNEGQTVPNYTIADARTGRPVLTILGYSGTMEWEDEEHFLLTSYSSLQGERGIVRCTVAGTCELATHGRPADSLSYKLPGDY</sequence>
<dbReference type="InterPro" id="IPR015943">
    <property type="entry name" value="WD40/YVTN_repeat-like_dom_sf"/>
</dbReference>
<dbReference type="EMBL" id="JADBEM010000001">
    <property type="protein sequence ID" value="MBE1612569.1"/>
    <property type="molecule type" value="Genomic_DNA"/>
</dbReference>
<evidence type="ECO:0000256" key="1">
    <source>
        <dbReference type="SAM" id="MobiDB-lite"/>
    </source>
</evidence>
<dbReference type="AlphaFoldDB" id="A0A927N5M0"/>
<dbReference type="SUPFAM" id="SSF50969">
    <property type="entry name" value="YVTN repeat-like/Quinoprotein amine dehydrogenase"/>
    <property type="match status" value="1"/>
</dbReference>
<keyword evidence="2" id="KW-1133">Transmembrane helix</keyword>
<dbReference type="Proteomes" id="UP000638648">
    <property type="component" value="Unassembled WGS sequence"/>
</dbReference>
<evidence type="ECO:0000313" key="4">
    <source>
        <dbReference type="Proteomes" id="UP000638648"/>
    </source>
</evidence>
<evidence type="ECO:0000313" key="3">
    <source>
        <dbReference type="EMBL" id="MBE1612569.1"/>
    </source>
</evidence>
<gene>
    <name evidence="3" type="ORF">HEB94_009417</name>
</gene>
<feature type="region of interest" description="Disordered" evidence="1">
    <location>
        <begin position="70"/>
        <end position="115"/>
    </location>
</feature>
<proteinExistence type="predicted"/>
<feature type="compositionally biased region" description="Low complexity" evidence="1">
    <location>
        <begin position="82"/>
        <end position="110"/>
    </location>
</feature>
<comment type="caution">
    <text evidence="3">The sequence shown here is derived from an EMBL/GenBank/DDBJ whole genome shotgun (WGS) entry which is preliminary data.</text>
</comment>
<protein>
    <submittedName>
        <fullName evidence="3">Uncharacterized protein</fullName>
    </submittedName>
</protein>
<dbReference type="RefSeq" id="WP_192755595.1">
    <property type="nucleotide sequence ID" value="NZ_BAABJL010000194.1"/>
</dbReference>
<accession>A0A927N5M0</accession>
<reference evidence="3" key="1">
    <citation type="submission" date="2020-10" db="EMBL/GenBank/DDBJ databases">
        <title>Sequencing the genomes of 1000 actinobacteria strains.</title>
        <authorList>
            <person name="Klenk H.-P."/>
        </authorList>
    </citation>
    <scope>NUCLEOTIDE SEQUENCE</scope>
    <source>
        <strain evidence="3">DSM 45354</strain>
    </source>
</reference>
<keyword evidence="2" id="KW-0472">Membrane</keyword>
<organism evidence="3 4">
    <name type="scientific">Actinopolymorpha pittospori</name>
    <dbReference type="NCBI Taxonomy" id="648752"/>
    <lineage>
        <taxon>Bacteria</taxon>
        <taxon>Bacillati</taxon>
        <taxon>Actinomycetota</taxon>
        <taxon>Actinomycetes</taxon>
        <taxon>Propionibacteriales</taxon>
        <taxon>Actinopolymorphaceae</taxon>
        <taxon>Actinopolymorpha</taxon>
    </lineage>
</organism>
<dbReference type="InterPro" id="IPR011044">
    <property type="entry name" value="Quino_amine_DH_bsu"/>
</dbReference>
<name>A0A927N5M0_9ACTN</name>
<evidence type="ECO:0000256" key="2">
    <source>
        <dbReference type="SAM" id="Phobius"/>
    </source>
</evidence>
<feature type="transmembrane region" description="Helical" evidence="2">
    <location>
        <begin position="49"/>
        <end position="70"/>
    </location>
</feature>
<dbReference type="Gene3D" id="2.130.10.10">
    <property type="entry name" value="YVTN repeat-like/Quinoprotein amine dehydrogenase"/>
    <property type="match status" value="1"/>
</dbReference>